<dbReference type="PANTHER" id="PTHR32507:SF7">
    <property type="entry name" value="K(+)_H(+) ANTIPORTER NHAP2"/>
    <property type="match status" value="1"/>
</dbReference>
<evidence type="ECO:0000256" key="5">
    <source>
        <dbReference type="ARBA" id="ARBA00022692"/>
    </source>
</evidence>
<feature type="transmembrane region" description="Helical" evidence="9">
    <location>
        <begin position="32"/>
        <end position="49"/>
    </location>
</feature>
<name>A0ABT4VC55_9HELI</name>
<protein>
    <submittedName>
        <fullName evidence="11">Potassium/proton antiporter</fullName>
    </submittedName>
</protein>
<feature type="transmembrane region" description="Helical" evidence="9">
    <location>
        <begin position="225"/>
        <end position="244"/>
    </location>
</feature>
<keyword evidence="7" id="KW-0406">Ion transport</keyword>
<sequence>MIEIANNLHIYIVIIGFVLFFSTYASKISDKIGVPLLLVFLGIGMLLGSDGIGGIEFDNPTLTQIISTIALIFILYSGGLSTAFKDIKPIISHGIALATIGVVLTMLVMACFIYLLLDFTFLESMLLGAIISSTDAAAVFMILRSKTIKLKNNIGELLELESGSNDPMAIFLSIAILQLIFMPDENTIVDWIIYFIKQFAIGGALGILCGYLFPKICNKINLSQSGLYPLISISWVFIIFGLSVALGGNGYLSIYIAGILTNSYEFPNKQNITSFHDSIAWLMQVLVFLLLGLLVFPSDLKSVALESLILTFILIVFARPFSIFATLIKSKYNTKEKIYISWVGLRGAVPIILATYPYTYGLQSAHSMFNIVFFMVLISVLVQGMSLSFMAKKLNLVE</sequence>
<evidence type="ECO:0000256" key="8">
    <source>
        <dbReference type="ARBA" id="ARBA00023136"/>
    </source>
</evidence>
<feature type="transmembrane region" description="Helical" evidence="9">
    <location>
        <begin position="121"/>
        <end position="143"/>
    </location>
</feature>
<evidence type="ECO:0000256" key="3">
    <source>
        <dbReference type="ARBA" id="ARBA00022449"/>
    </source>
</evidence>
<feature type="transmembrane region" description="Helical" evidence="9">
    <location>
        <begin position="371"/>
        <end position="391"/>
    </location>
</feature>
<feature type="transmembrane region" description="Helical" evidence="9">
    <location>
        <begin position="188"/>
        <end position="213"/>
    </location>
</feature>
<feature type="transmembrane region" description="Helical" evidence="9">
    <location>
        <begin position="308"/>
        <end position="327"/>
    </location>
</feature>
<feature type="domain" description="Cation/H+ exchanger transmembrane" evidence="10">
    <location>
        <begin position="19"/>
        <end position="393"/>
    </location>
</feature>
<dbReference type="Gene3D" id="1.20.1530.20">
    <property type="match status" value="1"/>
</dbReference>
<keyword evidence="8 9" id="KW-0472">Membrane</keyword>
<evidence type="ECO:0000313" key="11">
    <source>
        <dbReference type="EMBL" id="MDA3968288.1"/>
    </source>
</evidence>
<evidence type="ECO:0000256" key="1">
    <source>
        <dbReference type="ARBA" id="ARBA00004651"/>
    </source>
</evidence>
<accession>A0ABT4VC55</accession>
<proteinExistence type="predicted"/>
<feature type="transmembrane region" description="Helical" evidence="9">
    <location>
        <begin position="279"/>
        <end position="296"/>
    </location>
</feature>
<feature type="transmembrane region" description="Helical" evidence="9">
    <location>
        <begin position="95"/>
        <end position="115"/>
    </location>
</feature>
<organism evidence="11 12">
    <name type="scientific">Helicobacter ibis</name>
    <dbReference type="NCBI Taxonomy" id="2962633"/>
    <lineage>
        <taxon>Bacteria</taxon>
        <taxon>Pseudomonadati</taxon>
        <taxon>Campylobacterota</taxon>
        <taxon>Epsilonproteobacteria</taxon>
        <taxon>Campylobacterales</taxon>
        <taxon>Helicobacteraceae</taxon>
        <taxon>Helicobacter</taxon>
    </lineage>
</organism>
<dbReference type="InterPro" id="IPR006153">
    <property type="entry name" value="Cation/H_exchanger_TM"/>
</dbReference>
<keyword evidence="12" id="KW-1185">Reference proteome</keyword>
<keyword evidence="2" id="KW-0813">Transport</keyword>
<gene>
    <name evidence="11" type="ORF">PF021_01200</name>
</gene>
<comment type="caution">
    <text evidence="11">The sequence shown here is derived from an EMBL/GenBank/DDBJ whole genome shotgun (WGS) entry which is preliminary data.</text>
</comment>
<feature type="transmembrane region" description="Helical" evidence="9">
    <location>
        <begin position="339"/>
        <end position="359"/>
    </location>
</feature>
<dbReference type="EMBL" id="JAQHXR010000001">
    <property type="protein sequence ID" value="MDA3968288.1"/>
    <property type="molecule type" value="Genomic_DNA"/>
</dbReference>
<keyword evidence="6 9" id="KW-1133">Transmembrane helix</keyword>
<feature type="transmembrane region" description="Helical" evidence="9">
    <location>
        <begin position="6"/>
        <end position="25"/>
    </location>
</feature>
<evidence type="ECO:0000256" key="2">
    <source>
        <dbReference type="ARBA" id="ARBA00022448"/>
    </source>
</evidence>
<evidence type="ECO:0000313" key="12">
    <source>
        <dbReference type="Proteomes" id="UP001210261"/>
    </source>
</evidence>
<dbReference type="NCBIfam" id="NF003716">
    <property type="entry name" value="PRK05326.1-3"/>
    <property type="match status" value="1"/>
</dbReference>
<dbReference type="InterPro" id="IPR038770">
    <property type="entry name" value="Na+/solute_symporter_sf"/>
</dbReference>
<keyword evidence="5 9" id="KW-0812">Transmembrane</keyword>
<keyword evidence="3" id="KW-0050">Antiport</keyword>
<dbReference type="Proteomes" id="UP001210261">
    <property type="component" value="Unassembled WGS sequence"/>
</dbReference>
<evidence type="ECO:0000259" key="10">
    <source>
        <dbReference type="Pfam" id="PF00999"/>
    </source>
</evidence>
<comment type="subcellular location">
    <subcellularLocation>
        <location evidence="1">Cell membrane</location>
        <topology evidence="1">Multi-pass membrane protein</topology>
    </subcellularLocation>
</comment>
<evidence type="ECO:0000256" key="4">
    <source>
        <dbReference type="ARBA" id="ARBA00022475"/>
    </source>
</evidence>
<dbReference type="Pfam" id="PF00999">
    <property type="entry name" value="Na_H_Exchanger"/>
    <property type="match status" value="1"/>
</dbReference>
<feature type="transmembrane region" description="Helical" evidence="9">
    <location>
        <begin position="61"/>
        <end position="83"/>
    </location>
</feature>
<evidence type="ECO:0000256" key="6">
    <source>
        <dbReference type="ARBA" id="ARBA00022989"/>
    </source>
</evidence>
<evidence type="ECO:0000256" key="7">
    <source>
        <dbReference type="ARBA" id="ARBA00023065"/>
    </source>
</evidence>
<dbReference type="RefSeq" id="WP_271020581.1">
    <property type="nucleotide sequence ID" value="NZ_JAQHXR010000001.1"/>
</dbReference>
<dbReference type="PANTHER" id="PTHR32507">
    <property type="entry name" value="NA(+)/H(+) ANTIPORTER 1"/>
    <property type="match status" value="1"/>
</dbReference>
<reference evidence="11 12" key="1">
    <citation type="submission" date="2023-01" db="EMBL/GenBank/DDBJ databases">
        <title>Description of Helicobacter ibis sp. nov. isolated from faecal droppings of black-faced ibis (Theristicus melanopis).</title>
        <authorList>
            <person name="Lopez-Cantillo M."/>
            <person name="Vidal-Veuthey B."/>
            <person name="Mella A."/>
            <person name="De La Haba R."/>
            <person name="Collado L."/>
        </authorList>
    </citation>
    <scope>NUCLEOTIDE SEQUENCE [LARGE SCALE GENOMIC DNA]</scope>
    <source>
        <strain evidence="11 12">A82</strain>
    </source>
</reference>
<keyword evidence="4" id="KW-1003">Cell membrane</keyword>
<dbReference type="NCBIfam" id="NF003715">
    <property type="entry name" value="PRK05326.1-2"/>
    <property type="match status" value="1"/>
</dbReference>
<evidence type="ECO:0000256" key="9">
    <source>
        <dbReference type="SAM" id="Phobius"/>
    </source>
</evidence>